<dbReference type="RefSeq" id="XP_067756768.1">
    <property type="nucleotide sequence ID" value="XM_067901502.1"/>
</dbReference>
<feature type="compositionally biased region" description="Polar residues" evidence="4">
    <location>
        <begin position="606"/>
        <end position="624"/>
    </location>
</feature>
<keyword evidence="3" id="KW-0378">Hydrolase</keyword>
<keyword evidence="7" id="KW-1185">Reference proteome</keyword>
<dbReference type="GO" id="GO:0101005">
    <property type="term" value="F:deubiquitinase activity"/>
    <property type="evidence" value="ECO:0007669"/>
    <property type="project" value="TreeGrafter"/>
</dbReference>
<dbReference type="PANTHER" id="PTHR12378:SF56">
    <property type="entry name" value="PPPDE DOMAIN-CONTAINING PROTEIN"/>
    <property type="match status" value="1"/>
</dbReference>
<feature type="region of interest" description="Disordered" evidence="4">
    <location>
        <begin position="795"/>
        <end position="817"/>
    </location>
</feature>
<feature type="region of interest" description="Disordered" evidence="4">
    <location>
        <begin position="311"/>
        <end position="383"/>
    </location>
</feature>
<feature type="compositionally biased region" description="Polar residues" evidence="4">
    <location>
        <begin position="937"/>
        <end position="954"/>
    </location>
</feature>
<sequence>MAFWCCGRGGTSDVVSKNAAELRSLEAVGLSRASSPRLRRTEVQIPVILNVYSLLESNKKLSKMGMGVFHTGVVVYGIEWGYGEVVENPNASGLFCVHPGQAAGTLYRTIRLGYTTRSPMQVDTILHRLENEWRSCEYHILHHNCNHFSQAFCDLLSTTEKLQVPAWCNRAARVGDRVIPRRLATKVQRMLDDEPPKPAVPAPTSNINEVPVSVVPRDWYLHPSVFQPLRYIDEHRQHSVDSRDGRTVADAAAAVGPGSTHYSVEYDIVPPPGYERADSESMHPSVARREMYCSTGKDGSITHMMAIEDQDPLTSSLGGEPGRRLTASRHAIKSTSDESTAPLSLGITFRSGGGDRVVLPRVQPSRSQPHSVPPTGSPKASELDLNVENVLHSEAEEESSPSDMSHLPLVLSLNCGAADVPKATPSSYSVHSRRSESPGQQRKQQHDNLADTLRDANTDASSENPLYTMRESSFQSTGIVLSEHSDAEAPPPSFHERGRATPVGYITTVSPTLTSPRDKKHSRRLGSDTSTCLRNTSNEVNDNASGDVPPVKHKHVKQPTNSSKKKEPTQKLKAGQNFSDIAAAPICDAPLSPIQAAAAESREPKNSSPWSFFKNQCRPSSQAGSGKAVCKYLSTPLPTDKASLLVDKGLRSSAVSMSSGTSTPPSPPQPEAQRDKVAASVPADRSDLLDPAADTQLPLRREGNHTQVPQSAASDSLASSHTIPVALEGIDGEHDALFHTLQNAGDATRTSTTAALQGASAYAPCPCNDSLMPATESRLSPRCNTAPLPLRHHMSAAEDAREKKSASSEQRLSHSKLRLTRGCEPSHVNLSEVNLTTTLSSSPDSPGTMLSPPVQTPERPAVVTCSRAATSWRSPATVSQQCWRASLSAAMDDTPLPKSKQNETPILSARGQHFTQTVASVLQLDVSSDELEAPALRNNNCPNQTTWATGSPSTMEKLAHTPMAPLPCRPSLVYREKAATRDDRVGQNSSSELSQATPTAQRSLGTLPGNPEDPPA</sequence>
<evidence type="ECO:0000313" key="6">
    <source>
        <dbReference type="EMBL" id="KAG5503406.1"/>
    </source>
</evidence>
<evidence type="ECO:0000259" key="5">
    <source>
        <dbReference type="PROSITE" id="PS51858"/>
    </source>
</evidence>
<reference evidence="6 7" key="1">
    <citation type="submission" date="2021-02" db="EMBL/GenBank/DDBJ databases">
        <title>Porcisia hertigi Genome sequencing and assembly.</title>
        <authorList>
            <person name="Almutairi H."/>
            <person name="Gatherer D."/>
        </authorList>
    </citation>
    <scope>NUCLEOTIDE SEQUENCE [LARGE SCALE GENOMIC DNA]</scope>
    <source>
        <strain evidence="6 7">C119</strain>
    </source>
</reference>
<feature type="region of interest" description="Disordered" evidence="4">
    <location>
        <begin position="483"/>
        <end position="572"/>
    </location>
</feature>
<dbReference type="KEGG" id="phet:94291579"/>
<feature type="compositionally biased region" description="Polar residues" evidence="4">
    <location>
        <begin position="527"/>
        <end position="544"/>
    </location>
</feature>
<name>A0A836L8Y6_9TRYP</name>
<accession>A0A836L8Y6</accession>
<dbReference type="OrthoDB" id="412286at2759"/>
<dbReference type="GO" id="GO:0016579">
    <property type="term" value="P:protein deubiquitination"/>
    <property type="evidence" value="ECO:0007669"/>
    <property type="project" value="TreeGrafter"/>
</dbReference>
<feature type="region of interest" description="Disordered" evidence="4">
    <location>
        <begin position="837"/>
        <end position="858"/>
    </location>
</feature>
<dbReference type="Gene3D" id="3.90.1720.30">
    <property type="entry name" value="PPPDE domains"/>
    <property type="match status" value="1"/>
</dbReference>
<dbReference type="AlphaFoldDB" id="A0A836L8Y6"/>
<organism evidence="6 7">
    <name type="scientific">Porcisia hertigi</name>
    <dbReference type="NCBI Taxonomy" id="2761500"/>
    <lineage>
        <taxon>Eukaryota</taxon>
        <taxon>Discoba</taxon>
        <taxon>Euglenozoa</taxon>
        <taxon>Kinetoplastea</taxon>
        <taxon>Metakinetoplastina</taxon>
        <taxon>Trypanosomatida</taxon>
        <taxon>Trypanosomatidae</taxon>
        <taxon>Leishmaniinae</taxon>
        <taxon>Porcisia</taxon>
    </lineage>
</organism>
<proteinExistence type="inferred from homology"/>
<dbReference type="EMBL" id="JAFJZO010000024">
    <property type="protein sequence ID" value="KAG5503406.1"/>
    <property type="molecule type" value="Genomic_DNA"/>
</dbReference>
<protein>
    <recommendedName>
        <fullName evidence="5">PPPDE domain-containing protein</fullName>
    </recommendedName>
</protein>
<dbReference type="PROSITE" id="PS51858">
    <property type="entry name" value="PPPDE"/>
    <property type="match status" value="1"/>
</dbReference>
<evidence type="ECO:0000256" key="4">
    <source>
        <dbReference type="SAM" id="MobiDB-lite"/>
    </source>
</evidence>
<dbReference type="PANTHER" id="PTHR12378">
    <property type="entry name" value="DESUMOYLATING ISOPEPTIDASE"/>
    <property type="match status" value="1"/>
</dbReference>
<comment type="similarity">
    <text evidence="1">Belongs to the DeSI family.</text>
</comment>
<feature type="region of interest" description="Disordered" evidence="4">
    <location>
        <begin position="421"/>
        <end position="448"/>
    </location>
</feature>
<keyword evidence="2" id="KW-0645">Protease</keyword>
<dbReference type="Proteomes" id="UP000674318">
    <property type="component" value="Chromosome 24"/>
</dbReference>
<dbReference type="Pfam" id="PF05903">
    <property type="entry name" value="Peptidase_C97"/>
    <property type="match status" value="1"/>
</dbReference>
<gene>
    <name evidence="6" type="ORF">JKF63_05544</name>
</gene>
<feature type="region of interest" description="Disordered" evidence="4">
    <location>
        <begin position="653"/>
        <end position="719"/>
    </location>
</feature>
<feature type="compositionally biased region" description="Basic and acidic residues" evidence="4">
    <location>
        <begin position="795"/>
        <end position="806"/>
    </location>
</feature>
<dbReference type="InterPro" id="IPR042266">
    <property type="entry name" value="PPPDE_sf"/>
</dbReference>
<dbReference type="SMART" id="SM01179">
    <property type="entry name" value="DUF862"/>
    <property type="match status" value="1"/>
</dbReference>
<feature type="compositionally biased region" description="Low complexity" evidence="4">
    <location>
        <begin position="653"/>
        <end position="663"/>
    </location>
</feature>
<dbReference type="InterPro" id="IPR008580">
    <property type="entry name" value="PPPDE_dom"/>
</dbReference>
<evidence type="ECO:0000256" key="2">
    <source>
        <dbReference type="ARBA" id="ARBA00022670"/>
    </source>
</evidence>
<feature type="domain" description="PPPDE" evidence="5">
    <location>
        <begin position="45"/>
        <end position="196"/>
    </location>
</feature>
<feature type="region of interest" description="Disordered" evidence="4">
    <location>
        <begin position="597"/>
        <end position="625"/>
    </location>
</feature>
<dbReference type="GO" id="GO:0006508">
    <property type="term" value="P:proteolysis"/>
    <property type="evidence" value="ECO:0007669"/>
    <property type="project" value="UniProtKB-KW"/>
</dbReference>
<feature type="region of interest" description="Disordered" evidence="4">
    <location>
        <begin position="933"/>
        <end position="1016"/>
    </location>
</feature>
<evidence type="ECO:0000256" key="3">
    <source>
        <dbReference type="ARBA" id="ARBA00022801"/>
    </source>
</evidence>
<feature type="compositionally biased region" description="Polar residues" evidence="4">
    <location>
        <begin position="986"/>
        <end position="1004"/>
    </location>
</feature>
<comment type="caution">
    <text evidence="6">The sequence shown here is derived from an EMBL/GenBank/DDBJ whole genome shotgun (WGS) entry which is preliminary data.</text>
</comment>
<evidence type="ECO:0000256" key="1">
    <source>
        <dbReference type="ARBA" id="ARBA00008140"/>
    </source>
</evidence>
<feature type="compositionally biased region" description="Polar residues" evidence="4">
    <location>
        <begin position="705"/>
        <end position="719"/>
    </location>
</feature>
<feature type="compositionally biased region" description="Polar residues" evidence="4">
    <location>
        <begin position="333"/>
        <end position="342"/>
    </location>
</feature>
<evidence type="ECO:0000313" key="7">
    <source>
        <dbReference type="Proteomes" id="UP000674318"/>
    </source>
</evidence>
<dbReference type="GeneID" id="94291579"/>
<feature type="compositionally biased region" description="Basic and acidic residues" evidence="4">
    <location>
        <begin position="974"/>
        <end position="985"/>
    </location>
</feature>